<feature type="compositionally biased region" description="Basic residues" evidence="1">
    <location>
        <begin position="1"/>
        <end position="13"/>
    </location>
</feature>
<dbReference type="PANTHER" id="PTHR10773:SF19">
    <property type="match status" value="1"/>
</dbReference>
<accession>A0AAE1HEM7</accession>
<feature type="compositionally biased region" description="Basic and acidic residues" evidence="1">
    <location>
        <begin position="14"/>
        <end position="24"/>
    </location>
</feature>
<protein>
    <submittedName>
        <fullName evidence="3">Replicase polyprotein 1a</fullName>
    </submittedName>
</protein>
<feature type="domain" description="DUF7869" evidence="2">
    <location>
        <begin position="729"/>
        <end position="830"/>
    </location>
</feature>
<dbReference type="PANTHER" id="PTHR10773">
    <property type="entry name" value="DNA-DIRECTED RNA POLYMERASES I, II, AND III SUBUNIT RPABC2"/>
    <property type="match status" value="1"/>
</dbReference>
<reference evidence="3" key="2">
    <citation type="journal article" date="2023" name="BMC Genomics">
        <title>Pest status, molecular evolution, and epigenetic factors derived from the genome assembly of Frankliniella fusca, a thysanopteran phytovirus vector.</title>
        <authorList>
            <person name="Catto M.A."/>
            <person name="Labadie P.E."/>
            <person name="Jacobson A.L."/>
            <person name="Kennedy G.G."/>
            <person name="Srinivasan R."/>
            <person name="Hunt B.G."/>
        </authorList>
    </citation>
    <scope>NUCLEOTIDE SEQUENCE</scope>
    <source>
        <strain evidence="3">PL_HMW_Pooled</strain>
    </source>
</reference>
<name>A0AAE1HEM7_9NEOP</name>
<feature type="compositionally biased region" description="Polar residues" evidence="1">
    <location>
        <begin position="342"/>
        <end position="354"/>
    </location>
</feature>
<feature type="region of interest" description="Disordered" evidence="1">
    <location>
        <begin position="213"/>
        <end position="397"/>
    </location>
</feature>
<organism evidence="3 4">
    <name type="scientific">Frankliniella fusca</name>
    <dbReference type="NCBI Taxonomy" id="407009"/>
    <lineage>
        <taxon>Eukaryota</taxon>
        <taxon>Metazoa</taxon>
        <taxon>Ecdysozoa</taxon>
        <taxon>Arthropoda</taxon>
        <taxon>Hexapoda</taxon>
        <taxon>Insecta</taxon>
        <taxon>Pterygota</taxon>
        <taxon>Neoptera</taxon>
        <taxon>Paraneoptera</taxon>
        <taxon>Thysanoptera</taxon>
        <taxon>Terebrantia</taxon>
        <taxon>Thripoidea</taxon>
        <taxon>Thripidae</taxon>
        <taxon>Frankliniella</taxon>
    </lineage>
</organism>
<dbReference type="InterPro" id="IPR057191">
    <property type="entry name" value="DUF7869"/>
</dbReference>
<dbReference type="Pfam" id="PF25273">
    <property type="entry name" value="DUF7869"/>
    <property type="match status" value="1"/>
</dbReference>
<comment type="caution">
    <text evidence="3">The sequence shown here is derived from an EMBL/GenBank/DDBJ whole genome shotgun (WGS) entry which is preliminary data.</text>
</comment>
<feature type="compositionally biased region" description="Basic residues" evidence="1">
    <location>
        <begin position="355"/>
        <end position="364"/>
    </location>
</feature>
<evidence type="ECO:0000313" key="4">
    <source>
        <dbReference type="Proteomes" id="UP001219518"/>
    </source>
</evidence>
<feature type="compositionally biased region" description="Acidic residues" evidence="1">
    <location>
        <begin position="269"/>
        <end position="315"/>
    </location>
</feature>
<feature type="compositionally biased region" description="Basic residues" evidence="1">
    <location>
        <begin position="247"/>
        <end position="257"/>
    </location>
</feature>
<reference evidence="3" key="1">
    <citation type="submission" date="2021-07" db="EMBL/GenBank/DDBJ databases">
        <authorList>
            <person name="Catto M.A."/>
            <person name="Jacobson A."/>
            <person name="Kennedy G."/>
            <person name="Labadie P."/>
            <person name="Hunt B.G."/>
            <person name="Srinivasan R."/>
        </authorList>
    </citation>
    <scope>NUCLEOTIDE SEQUENCE</scope>
    <source>
        <strain evidence="3">PL_HMW_Pooled</strain>
        <tissue evidence="3">Head</tissue>
    </source>
</reference>
<keyword evidence="4" id="KW-1185">Reference proteome</keyword>
<sequence>MANKRNQRKRAKKPTLEDAKRQRLVDLPILNKENNPPAGQQSPALLSKCSPAIPSQTPMPHPTESVKVSCSSNSTTSTASNQLAGSPGRPALQPRRKFVPPTLLDPTRSMLSALSDGNASSFTASELSVSALKPVHGKGKDQLVPASNNIKSALQESDRANCIPTTSNDPSVSVLGRGQRKDTNDYTVPSANIAASAAQQSAFTGITQSLDTPMKATRSQRAMQQSDQSSRGPVTSSQKTPAFQLSRRSHVVSKHGLTRNLQKEKEIIDSTDSESDDDEDEDSSFNDEEEEDDDSNDDDLEGDESNDDDLEDGNEDNVNSDLVGGEDNEGEVEDQEDGCHTNVRQSRMRNQNSHKATRVKRRIRQSISTARQLRKSARNKGEAYTTDKGKEVPAKKPSALGRCNKKCASKVPAEVQLLLCNGLWQGLADHDRRSSFVASLVDKKPKASQKLNLPSTSSRKPRQYSYKYHLPINGDRIEVCKNCFTKTLAVSAKFIEVAMLKKSANVAGIVDTDSRGRASHSTVTEGQRQEVRSHLDSFPKYKSHYAREKTDKNFLDSHLTKKILYEEYKQKCSTTPVSRWVFEKEFENMGLKIKPYKMDTCNTCDKLACEIMYAKDEEQRAVKLQEQQNHHTCWEEALDNKHKDIQEAKSNDKVEVVVFDMQQCLPTPHLQTSVVFYKRQLWVYNLTLHICSSDKSVHNMWHEGEGERGPNQVGSALYHYLMTLPEEVESVTLWSDTCGGQNKNSIITATLQTVLLHKKSLKTIDQKFLVPGHTHLECDRDHSIIESKKKQAAHIFVPRDWFNLVQTANKRFSVNRLTQDKMLDFKSLLKGRDSPLIKRNKDVSGDVFSWKSTVWLRHSTTFAPGEVGFKKSFNEAENFKFLNLKRRKAGALVLQPALAYDGPLPISVLKKQDLLSLLYLIDPECHGFYQSLLTSADEEDFHPDLRASSDQEDSEDE</sequence>
<feature type="region of interest" description="Disordered" evidence="1">
    <location>
        <begin position="1"/>
        <end position="104"/>
    </location>
</feature>
<feature type="compositionally biased region" description="Polar residues" evidence="1">
    <location>
        <begin position="32"/>
        <end position="44"/>
    </location>
</feature>
<dbReference type="AlphaFoldDB" id="A0AAE1HEM7"/>
<evidence type="ECO:0000259" key="2">
    <source>
        <dbReference type="Pfam" id="PF25273"/>
    </source>
</evidence>
<evidence type="ECO:0000256" key="1">
    <source>
        <dbReference type="SAM" id="MobiDB-lite"/>
    </source>
</evidence>
<evidence type="ECO:0000313" key="3">
    <source>
        <dbReference type="EMBL" id="KAK3919155.1"/>
    </source>
</evidence>
<dbReference type="EMBL" id="JAHWGI010000970">
    <property type="protein sequence ID" value="KAK3919155.1"/>
    <property type="molecule type" value="Genomic_DNA"/>
</dbReference>
<dbReference type="Proteomes" id="UP001219518">
    <property type="component" value="Unassembled WGS sequence"/>
</dbReference>
<feature type="compositionally biased region" description="Low complexity" evidence="1">
    <location>
        <begin position="63"/>
        <end position="80"/>
    </location>
</feature>
<gene>
    <name evidence="3" type="ORF">KUF71_008304</name>
</gene>
<proteinExistence type="predicted"/>
<feature type="compositionally biased region" description="Polar residues" evidence="1">
    <location>
        <begin position="213"/>
        <end position="243"/>
    </location>
</feature>
<feature type="region of interest" description="Disordered" evidence="1">
    <location>
        <begin position="161"/>
        <end position="186"/>
    </location>
</feature>
<feature type="compositionally biased region" description="Basic and acidic residues" evidence="1">
    <location>
        <begin position="379"/>
        <end position="394"/>
    </location>
</feature>
<feature type="compositionally biased region" description="Acidic residues" evidence="1">
    <location>
        <begin position="324"/>
        <end position="336"/>
    </location>
</feature>